<dbReference type="Proteomes" id="UP000747013">
    <property type="component" value="Unassembled WGS sequence"/>
</dbReference>
<dbReference type="EMBL" id="DYWC01000154">
    <property type="protein sequence ID" value="HJF87125.1"/>
    <property type="molecule type" value="Genomic_DNA"/>
</dbReference>
<comment type="caution">
    <text evidence="4">The sequence shown here is derived from an EMBL/GenBank/DDBJ whole genome shotgun (WGS) entry which is preliminary data.</text>
</comment>
<dbReference type="InterPro" id="IPR027994">
    <property type="entry name" value="WxL_dom"/>
</dbReference>
<reference evidence="4" key="1">
    <citation type="journal article" date="2021" name="PeerJ">
        <title>Extensive microbial diversity within the chicken gut microbiome revealed by metagenomics and culture.</title>
        <authorList>
            <person name="Gilroy R."/>
            <person name="Ravi A."/>
            <person name="Getino M."/>
            <person name="Pursley I."/>
            <person name="Horton D.L."/>
            <person name="Alikhan N.F."/>
            <person name="Baker D."/>
            <person name="Gharbi K."/>
            <person name="Hall N."/>
            <person name="Watson M."/>
            <person name="Adriaenssens E.M."/>
            <person name="Foster-Nyarko E."/>
            <person name="Jarju S."/>
            <person name="Secka A."/>
            <person name="Antonio M."/>
            <person name="Oren A."/>
            <person name="Chaudhuri R.R."/>
            <person name="La Ragione R."/>
            <person name="Hildebrand F."/>
            <person name="Pallen M.J."/>
        </authorList>
    </citation>
    <scope>NUCLEOTIDE SEQUENCE</scope>
    <source>
        <strain evidence="4">7886</strain>
    </source>
</reference>
<accession>A0A921HRK3</accession>
<feature type="compositionally biased region" description="Polar residues" evidence="1">
    <location>
        <begin position="43"/>
        <end position="56"/>
    </location>
</feature>
<gene>
    <name evidence="4" type="ORF">K8V88_06780</name>
</gene>
<keyword evidence="2" id="KW-0732">Signal</keyword>
<reference evidence="4" key="2">
    <citation type="submission" date="2021-09" db="EMBL/GenBank/DDBJ databases">
        <authorList>
            <person name="Gilroy R."/>
        </authorList>
    </citation>
    <scope>NUCLEOTIDE SEQUENCE</scope>
    <source>
        <strain evidence="4">7886</strain>
    </source>
</reference>
<evidence type="ECO:0000256" key="1">
    <source>
        <dbReference type="SAM" id="MobiDB-lite"/>
    </source>
</evidence>
<sequence>MMKWFKNVVRLLLLISLSLSLSPLTTAQAATAIQVQNDTKSTYNALPGSDSGSTPVAESDIVTSSDETTGDGTTASSNVSVTVLSGILTLEAVPNFNFGSLMANSTGKLKSNTTDTTGFTNGTTAGIDGNDDGLLEVIDSRNMTSDMPGFTLTASMGPLKTIDTDTSADLDAILYLSAIPLLNGDQQNVSNSSKDLSTQAATIDSTKQDAPATVMNLEKGSYNAGIVSAKFNTPDSAKLHVGGTNNGTEQSSKKRNAVITWTLSAKPSVTQ</sequence>
<proteinExistence type="predicted"/>
<evidence type="ECO:0000313" key="4">
    <source>
        <dbReference type="EMBL" id="HJF87125.1"/>
    </source>
</evidence>
<protein>
    <submittedName>
        <fullName evidence="4">WxL domain-containing protein</fullName>
    </submittedName>
</protein>
<feature type="compositionally biased region" description="Low complexity" evidence="1">
    <location>
        <begin position="63"/>
        <end position="75"/>
    </location>
</feature>
<feature type="region of interest" description="Disordered" evidence="1">
    <location>
        <begin position="43"/>
        <end position="75"/>
    </location>
</feature>
<feature type="chain" id="PRO_5037931184" evidence="2">
    <location>
        <begin position="30"/>
        <end position="271"/>
    </location>
</feature>
<evidence type="ECO:0000259" key="3">
    <source>
        <dbReference type="Pfam" id="PF13731"/>
    </source>
</evidence>
<dbReference type="Pfam" id="PF13731">
    <property type="entry name" value="WxL"/>
    <property type="match status" value="1"/>
</dbReference>
<organism evidence="4 5">
    <name type="scientific">Companilactobacillus farciminis</name>
    <dbReference type="NCBI Taxonomy" id="1612"/>
    <lineage>
        <taxon>Bacteria</taxon>
        <taxon>Bacillati</taxon>
        <taxon>Bacillota</taxon>
        <taxon>Bacilli</taxon>
        <taxon>Lactobacillales</taxon>
        <taxon>Lactobacillaceae</taxon>
        <taxon>Companilactobacillus</taxon>
    </lineage>
</organism>
<evidence type="ECO:0000313" key="5">
    <source>
        <dbReference type="Proteomes" id="UP000747013"/>
    </source>
</evidence>
<feature type="domain" description="WxL" evidence="3">
    <location>
        <begin position="82"/>
        <end position="267"/>
    </location>
</feature>
<name>A0A921HRK3_9LACO</name>
<dbReference type="AlphaFoldDB" id="A0A921HRK3"/>
<feature type="signal peptide" evidence="2">
    <location>
        <begin position="1"/>
        <end position="29"/>
    </location>
</feature>
<evidence type="ECO:0000256" key="2">
    <source>
        <dbReference type="SAM" id="SignalP"/>
    </source>
</evidence>